<evidence type="ECO:0000313" key="3">
    <source>
        <dbReference type="Proteomes" id="UP000823960"/>
    </source>
</evidence>
<evidence type="ECO:0000259" key="1">
    <source>
        <dbReference type="Pfam" id="PF02826"/>
    </source>
</evidence>
<dbReference type="InterPro" id="IPR036291">
    <property type="entry name" value="NAD(P)-bd_dom_sf"/>
</dbReference>
<accession>A0A9D1T3V9</accession>
<name>A0A9D1T3V9_9FIRM</name>
<sequence length="302" mass="32328">MNILVIGGDSRQIYCAGRLALIEDVNVFTLGLDEDGSGLKQIKGGSKGSFWETSPMNIASSFPGFDAVILPYLSTKDGLIVSKRSVIPFSEIKGLIKPGTAVFAGRLTEGETGLLVELGAKVYDWFSDERLTLSNSRLTAEGAAQIIIRRSKRSLGGSKLLILGWGRLARECSELFLRIGAGVSVWARRSESLKQAEKSGCTAIPELMSALSDADIVVSTVPARILGEAELSSLKKDSWILELASSPYSFDPSLARLMGICYSIEPGIPGRFTPESAGAAMAESVISRLGLDLNSPDEGREH</sequence>
<dbReference type="Proteomes" id="UP000823960">
    <property type="component" value="Unassembled WGS sequence"/>
</dbReference>
<dbReference type="EMBL" id="DVOL01000038">
    <property type="protein sequence ID" value="HIV10632.1"/>
    <property type="molecule type" value="Genomic_DNA"/>
</dbReference>
<organism evidence="2 3">
    <name type="scientific">Candidatus Faeciplasma avium</name>
    <dbReference type="NCBI Taxonomy" id="2840798"/>
    <lineage>
        <taxon>Bacteria</taxon>
        <taxon>Bacillati</taxon>
        <taxon>Bacillota</taxon>
        <taxon>Clostridia</taxon>
        <taxon>Eubacteriales</taxon>
        <taxon>Oscillospiraceae</taxon>
        <taxon>Oscillospiraceae incertae sedis</taxon>
        <taxon>Candidatus Faeciplasma</taxon>
    </lineage>
</organism>
<dbReference type="SUPFAM" id="SSF51735">
    <property type="entry name" value="NAD(P)-binding Rossmann-fold domains"/>
    <property type="match status" value="1"/>
</dbReference>
<dbReference type="Gene3D" id="3.40.50.720">
    <property type="entry name" value="NAD(P)-binding Rossmann-like Domain"/>
    <property type="match status" value="1"/>
</dbReference>
<comment type="caution">
    <text evidence="2">The sequence shown here is derived from an EMBL/GenBank/DDBJ whole genome shotgun (WGS) entry which is preliminary data.</text>
</comment>
<dbReference type="AlphaFoldDB" id="A0A9D1T3V9"/>
<reference evidence="2" key="2">
    <citation type="journal article" date="2021" name="PeerJ">
        <title>Extensive microbial diversity within the chicken gut microbiome revealed by metagenomics and culture.</title>
        <authorList>
            <person name="Gilroy R."/>
            <person name="Ravi A."/>
            <person name="Getino M."/>
            <person name="Pursley I."/>
            <person name="Horton D.L."/>
            <person name="Alikhan N.F."/>
            <person name="Baker D."/>
            <person name="Gharbi K."/>
            <person name="Hall N."/>
            <person name="Watson M."/>
            <person name="Adriaenssens E.M."/>
            <person name="Foster-Nyarko E."/>
            <person name="Jarju S."/>
            <person name="Secka A."/>
            <person name="Antonio M."/>
            <person name="Oren A."/>
            <person name="Chaudhuri R.R."/>
            <person name="La Ragione R."/>
            <person name="Hildebrand F."/>
            <person name="Pallen M.J."/>
        </authorList>
    </citation>
    <scope>NUCLEOTIDE SEQUENCE</scope>
    <source>
        <strain evidence="2">1370</strain>
    </source>
</reference>
<feature type="domain" description="D-isomer specific 2-hydroxyacid dehydrogenase NAD-binding" evidence="1">
    <location>
        <begin position="150"/>
        <end position="244"/>
    </location>
</feature>
<protein>
    <recommendedName>
        <fullName evidence="1">D-isomer specific 2-hydroxyacid dehydrogenase NAD-binding domain-containing protein</fullName>
    </recommendedName>
</protein>
<evidence type="ECO:0000313" key="2">
    <source>
        <dbReference type="EMBL" id="HIV10632.1"/>
    </source>
</evidence>
<gene>
    <name evidence="2" type="ORF">IAD28_02915</name>
</gene>
<reference evidence="2" key="1">
    <citation type="submission" date="2020-10" db="EMBL/GenBank/DDBJ databases">
        <authorList>
            <person name="Gilroy R."/>
        </authorList>
    </citation>
    <scope>NUCLEOTIDE SEQUENCE</scope>
    <source>
        <strain evidence="2">1370</strain>
    </source>
</reference>
<proteinExistence type="predicted"/>
<dbReference type="InterPro" id="IPR006140">
    <property type="entry name" value="D-isomer_DH_NAD-bd"/>
</dbReference>
<dbReference type="GO" id="GO:0051287">
    <property type="term" value="F:NAD binding"/>
    <property type="evidence" value="ECO:0007669"/>
    <property type="project" value="InterPro"/>
</dbReference>
<dbReference type="Pfam" id="PF02826">
    <property type="entry name" value="2-Hacid_dh_C"/>
    <property type="match status" value="1"/>
</dbReference>